<dbReference type="EMBL" id="JAOQAV010000085">
    <property type="protein sequence ID" value="KAJ4177974.1"/>
    <property type="molecule type" value="Genomic_DNA"/>
</dbReference>
<comment type="caution">
    <text evidence="5">The sequence shown here is derived from an EMBL/GenBank/DDBJ whole genome shotgun (WGS) entry which is preliminary data.</text>
</comment>
<evidence type="ECO:0000313" key="5">
    <source>
        <dbReference type="EMBL" id="KAJ4177974.1"/>
    </source>
</evidence>
<dbReference type="PANTHER" id="PTHR21661">
    <property type="entry name" value="EPOXIDE HYDROLASE 1-RELATED"/>
    <property type="match status" value="1"/>
</dbReference>
<dbReference type="Proteomes" id="UP001152087">
    <property type="component" value="Unassembled WGS sequence"/>
</dbReference>
<dbReference type="Gene3D" id="3.40.50.1820">
    <property type="entry name" value="alpha/beta hydrolase"/>
    <property type="match status" value="1"/>
</dbReference>
<dbReference type="AlphaFoldDB" id="A0A9W8QT49"/>
<dbReference type="GO" id="GO:0004301">
    <property type="term" value="F:epoxide hydrolase activity"/>
    <property type="evidence" value="ECO:0007669"/>
    <property type="project" value="TreeGrafter"/>
</dbReference>
<dbReference type="InterPro" id="IPR029058">
    <property type="entry name" value="AB_hydrolase_fold"/>
</dbReference>
<dbReference type="OrthoDB" id="7130006at2759"/>
<feature type="domain" description="Epoxide hydrolase N-terminal" evidence="4">
    <location>
        <begin position="4"/>
        <end position="117"/>
    </location>
</feature>
<evidence type="ECO:0000256" key="1">
    <source>
        <dbReference type="ARBA" id="ARBA00010088"/>
    </source>
</evidence>
<dbReference type="SUPFAM" id="SSF53474">
    <property type="entry name" value="alpha/beta-Hydrolases"/>
    <property type="match status" value="1"/>
</dbReference>
<evidence type="ECO:0000259" key="4">
    <source>
        <dbReference type="Pfam" id="PF06441"/>
    </source>
</evidence>
<gene>
    <name evidence="5" type="ORF">NW755_013524</name>
</gene>
<proteinExistence type="inferred from homology"/>
<evidence type="ECO:0000256" key="2">
    <source>
        <dbReference type="ARBA" id="ARBA00022797"/>
    </source>
</evidence>
<evidence type="ECO:0000313" key="6">
    <source>
        <dbReference type="Proteomes" id="UP001152087"/>
    </source>
</evidence>
<dbReference type="InterPro" id="IPR010497">
    <property type="entry name" value="Epoxide_hydro_N"/>
</dbReference>
<keyword evidence="3" id="KW-0378">Hydrolase</keyword>
<accession>A0A9W8QT49</accession>
<comment type="similarity">
    <text evidence="1">Belongs to the peptidase S33 family.</text>
</comment>
<sequence length="155" mass="17598">MSDIKPYKIHVPDFRIDRLNQKLALTDFPSQNYDPTSTSWKLGPPVNEIERLARVWQSGFDWRQVEARINQLPQFTVPIETAGFGTFDVHFVHKESIQARAIPLLFLHGWPGSFYEVSKIIDPLVQGESNEGQAFHVVAPSLIDFGFSSSSKVRA</sequence>
<evidence type="ECO:0000256" key="3">
    <source>
        <dbReference type="ARBA" id="ARBA00022801"/>
    </source>
</evidence>
<protein>
    <recommendedName>
        <fullName evidence="4">Epoxide hydrolase N-terminal domain-containing protein</fullName>
    </recommendedName>
</protein>
<keyword evidence="6" id="KW-1185">Reference proteome</keyword>
<name>A0A9W8QT49_9HYPO</name>
<reference evidence="5" key="1">
    <citation type="submission" date="2022-09" db="EMBL/GenBank/DDBJ databases">
        <title>Fusarium specimens isolated from Avocado Roots.</title>
        <authorList>
            <person name="Stajich J."/>
            <person name="Roper C."/>
            <person name="Heimlech-Rivalta G."/>
        </authorList>
    </citation>
    <scope>NUCLEOTIDE SEQUENCE</scope>
    <source>
        <strain evidence="5">A02</strain>
    </source>
</reference>
<dbReference type="PANTHER" id="PTHR21661:SF35">
    <property type="entry name" value="EPOXIDE HYDROLASE"/>
    <property type="match status" value="1"/>
</dbReference>
<dbReference type="GO" id="GO:0097176">
    <property type="term" value="P:epoxide metabolic process"/>
    <property type="evidence" value="ECO:0007669"/>
    <property type="project" value="TreeGrafter"/>
</dbReference>
<keyword evidence="2" id="KW-0058">Aromatic hydrocarbons catabolism</keyword>
<dbReference type="Pfam" id="PF06441">
    <property type="entry name" value="EHN"/>
    <property type="match status" value="1"/>
</dbReference>
<organism evidence="5 6">
    <name type="scientific">Fusarium falciforme</name>
    <dbReference type="NCBI Taxonomy" id="195108"/>
    <lineage>
        <taxon>Eukaryota</taxon>
        <taxon>Fungi</taxon>
        <taxon>Dikarya</taxon>
        <taxon>Ascomycota</taxon>
        <taxon>Pezizomycotina</taxon>
        <taxon>Sordariomycetes</taxon>
        <taxon>Hypocreomycetidae</taxon>
        <taxon>Hypocreales</taxon>
        <taxon>Nectriaceae</taxon>
        <taxon>Fusarium</taxon>
        <taxon>Fusarium solani species complex</taxon>
    </lineage>
</organism>